<proteinExistence type="predicted"/>
<accession>A0A9P1CW35</accession>
<evidence type="ECO:0000313" key="5">
    <source>
        <dbReference type="Proteomes" id="UP001152797"/>
    </source>
</evidence>
<feature type="region of interest" description="Disordered" evidence="1">
    <location>
        <begin position="47"/>
        <end position="70"/>
    </location>
</feature>
<keyword evidence="5" id="KW-1185">Reference proteome</keyword>
<dbReference type="AlphaFoldDB" id="A0A9P1CW35"/>
<evidence type="ECO:0000313" key="3">
    <source>
        <dbReference type="EMBL" id="CAI3998018.1"/>
    </source>
</evidence>
<gene>
    <name evidence="3" type="ORF">C1SCF055_LOCUS24353</name>
</gene>
<sequence>ATKRLLCGFCRRCPAPPVQMRGACCLRPGLLLRGIWTLQSSFQRVKKQRLTGHSHEGTPEGPPAPMRSGGLSGKSELGQLRVSQRRAHRVAANAGYIGEHFIYHREMESFPPPMRTTLRVTKKPPSKMSSVSKFFSAAYQQMVPQKNKLGLALGLCIPLAGTMVFFSFVSVGNSAQDTSARYEMELERQRAQQQVDKAMQV</sequence>
<evidence type="ECO:0000256" key="2">
    <source>
        <dbReference type="SAM" id="Phobius"/>
    </source>
</evidence>
<evidence type="ECO:0000256" key="1">
    <source>
        <dbReference type="SAM" id="MobiDB-lite"/>
    </source>
</evidence>
<evidence type="ECO:0000313" key="4">
    <source>
        <dbReference type="EMBL" id="CAL1151393.1"/>
    </source>
</evidence>
<dbReference type="Proteomes" id="UP001152797">
    <property type="component" value="Unassembled WGS sequence"/>
</dbReference>
<name>A0A9P1CW35_9DINO</name>
<dbReference type="EMBL" id="CAMXCT010002415">
    <property type="protein sequence ID" value="CAI3998018.1"/>
    <property type="molecule type" value="Genomic_DNA"/>
</dbReference>
<dbReference type="EMBL" id="CAMXCT020002415">
    <property type="protein sequence ID" value="CAL1151393.1"/>
    <property type="molecule type" value="Genomic_DNA"/>
</dbReference>
<reference evidence="4" key="2">
    <citation type="submission" date="2024-04" db="EMBL/GenBank/DDBJ databases">
        <authorList>
            <person name="Chen Y."/>
            <person name="Shah S."/>
            <person name="Dougan E. K."/>
            <person name="Thang M."/>
            <person name="Chan C."/>
        </authorList>
    </citation>
    <scope>NUCLEOTIDE SEQUENCE [LARGE SCALE GENOMIC DNA]</scope>
</reference>
<protein>
    <submittedName>
        <fullName evidence="3">Uncharacterized protein</fullName>
    </submittedName>
</protein>
<keyword evidence="2" id="KW-0472">Membrane</keyword>
<keyword evidence="2" id="KW-1133">Transmembrane helix</keyword>
<organism evidence="3">
    <name type="scientific">Cladocopium goreaui</name>
    <dbReference type="NCBI Taxonomy" id="2562237"/>
    <lineage>
        <taxon>Eukaryota</taxon>
        <taxon>Sar</taxon>
        <taxon>Alveolata</taxon>
        <taxon>Dinophyceae</taxon>
        <taxon>Suessiales</taxon>
        <taxon>Symbiodiniaceae</taxon>
        <taxon>Cladocopium</taxon>
    </lineage>
</organism>
<comment type="caution">
    <text evidence="3">The sequence shown here is derived from an EMBL/GenBank/DDBJ whole genome shotgun (WGS) entry which is preliminary data.</text>
</comment>
<dbReference type="EMBL" id="CAMXCT030002415">
    <property type="protein sequence ID" value="CAL4785330.1"/>
    <property type="molecule type" value="Genomic_DNA"/>
</dbReference>
<feature type="transmembrane region" description="Helical" evidence="2">
    <location>
        <begin position="149"/>
        <end position="169"/>
    </location>
</feature>
<keyword evidence="2" id="KW-0812">Transmembrane</keyword>
<feature type="non-terminal residue" evidence="3">
    <location>
        <position position="201"/>
    </location>
</feature>
<reference evidence="3" key="1">
    <citation type="submission" date="2022-10" db="EMBL/GenBank/DDBJ databases">
        <authorList>
            <person name="Chen Y."/>
            <person name="Dougan E. K."/>
            <person name="Chan C."/>
            <person name="Rhodes N."/>
            <person name="Thang M."/>
        </authorList>
    </citation>
    <scope>NUCLEOTIDE SEQUENCE</scope>
</reference>